<keyword evidence="1" id="KW-0472">Membrane</keyword>
<name>A0A6G0YVC2_APHCR</name>
<organism evidence="2 3">
    <name type="scientific">Aphis craccivora</name>
    <name type="common">Cowpea aphid</name>
    <dbReference type="NCBI Taxonomy" id="307492"/>
    <lineage>
        <taxon>Eukaryota</taxon>
        <taxon>Metazoa</taxon>
        <taxon>Ecdysozoa</taxon>
        <taxon>Arthropoda</taxon>
        <taxon>Hexapoda</taxon>
        <taxon>Insecta</taxon>
        <taxon>Pterygota</taxon>
        <taxon>Neoptera</taxon>
        <taxon>Paraneoptera</taxon>
        <taxon>Hemiptera</taxon>
        <taxon>Sternorrhyncha</taxon>
        <taxon>Aphidomorpha</taxon>
        <taxon>Aphidoidea</taxon>
        <taxon>Aphididae</taxon>
        <taxon>Aphidini</taxon>
        <taxon>Aphis</taxon>
        <taxon>Aphis</taxon>
    </lineage>
</organism>
<evidence type="ECO:0000256" key="1">
    <source>
        <dbReference type="SAM" id="Phobius"/>
    </source>
</evidence>
<gene>
    <name evidence="2" type="ORF">FWK35_00014236</name>
</gene>
<dbReference type="AlphaFoldDB" id="A0A6G0YVC2"/>
<dbReference type="Proteomes" id="UP000478052">
    <property type="component" value="Unassembled WGS sequence"/>
</dbReference>
<evidence type="ECO:0000313" key="3">
    <source>
        <dbReference type="Proteomes" id="UP000478052"/>
    </source>
</evidence>
<sequence length="731" mass="84058">MNTILDFLKSRNIHNADQVAKEMDSNKVDLAVISILKEDDSKLRDWLPGYGDRMALINWSKQNQYKKNKKNNLLDKLMHKVKNENRRSFNEMCSSDETDQQPLVKTFKGNAFKSTRTIQIGWLHFDKKINKYKQIKEPSGGGIRSIQCPKDSKPDDLLQISKELFFGQENISIFGSWEELCVEMFDFKRKPIEKDTTVIELYEKTGLPKLRYYLATRRKSGIRSFIQNSKNYTETSMQNVNLTTPDSLINLTPEFSFADDNIIKGTDFDDKEATIPNIKYCEGDSDIIPIPLHSSTMYDIVELGLSSTLSLENNIMNNQGQLIQEFYEESELDFHSTVPHINSSIINEDVLDMPLIHLIFHRGNVFEEMIEAFKTIDKQKCSNITIELILPNGESEKGLDAGGVFRDTISEFWTTMYETCTVGTNVKIPCIRHDFKEEEWKSMAKILYVGWINAKYLPIKLAMPVIEQMIYGHVTSQLIPSFLLTLGESDKQILNCALQDISSVEKDDLLDSEKGLDAGGVFGDTISEFWTTMYETCTVGTNVKIPCIRHDIKEEEWKSMAKILYVGWINAKYLPIKLAMSVIEQLIYGRQILNCALQDISSVEKNDLLDVFSTLECRVVPNEFNLIAILKEISHKEFIQKPYFIIEQFHVELKEVGMKTLITEENLCKLLKSMKPTSKNILNILSCIETNIDEIKTFGFFKKCVYITYTKLCIYVLGIYINLIIIFGLFK</sequence>
<dbReference type="SUPFAM" id="SSF56204">
    <property type="entry name" value="Hect, E3 ligase catalytic domain"/>
    <property type="match status" value="1"/>
</dbReference>
<reference evidence="2 3" key="1">
    <citation type="submission" date="2019-08" db="EMBL/GenBank/DDBJ databases">
        <title>Whole genome of Aphis craccivora.</title>
        <authorList>
            <person name="Voronova N.V."/>
            <person name="Shulinski R.S."/>
            <person name="Bandarenka Y.V."/>
            <person name="Zhorov D.G."/>
            <person name="Warner D."/>
        </authorList>
    </citation>
    <scope>NUCLEOTIDE SEQUENCE [LARGE SCALE GENOMIC DNA]</scope>
    <source>
        <strain evidence="2">180601</strain>
        <tissue evidence="2">Whole Body</tissue>
    </source>
</reference>
<dbReference type="EMBL" id="VUJU01002336">
    <property type="protein sequence ID" value="KAF0761632.1"/>
    <property type="molecule type" value="Genomic_DNA"/>
</dbReference>
<comment type="caution">
    <text evidence="2">The sequence shown here is derived from an EMBL/GenBank/DDBJ whole genome shotgun (WGS) entry which is preliminary data.</text>
</comment>
<protein>
    <submittedName>
        <fullName evidence="2">HECT domain-containing protein</fullName>
    </submittedName>
</protein>
<dbReference type="InterPro" id="IPR035983">
    <property type="entry name" value="Hect_E3_ubiquitin_ligase"/>
</dbReference>
<keyword evidence="3" id="KW-1185">Reference proteome</keyword>
<feature type="non-terminal residue" evidence="2">
    <location>
        <position position="731"/>
    </location>
</feature>
<proteinExistence type="predicted"/>
<accession>A0A6G0YVC2</accession>
<evidence type="ECO:0000313" key="2">
    <source>
        <dbReference type="EMBL" id="KAF0761632.1"/>
    </source>
</evidence>
<dbReference type="OrthoDB" id="6745199at2759"/>
<keyword evidence="1" id="KW-0812">Transmembrane</keyword>
<dbReference type="GO" id="GO:0004842">
    <property type="term" value="F:ubiquitin-protein transferase activity"/>
    <property type="evidence" value="ECO:0007669"/>
    <property type="project" value="InterPro"/>
</dbReference>
<keyword evidence="1" id="KW-1133">Transmembrane helix</keyword>
<feature type="transmembrane region" description="Helical" evidence="1">
    <location>
        <begin position="706"/>
        <end position="730"/>
    </location>
</feature>